<protein>
    <submittedName>
        <fullName evidence="1">Uncharacterized protein</fullName>
    </submittedName>
</protein>
<name>A0A2P2P9N1_RHIMU</name>
<proteinExistence type="predicted"/>
<dbReference type="AlphaFoldDB" id="A0A2P2P9N1"/>
<accession>A0A2P2P9N1</accession>
<evidence type="ECO:0000313" key="1">
    <source>
        <dbReference type="EMBL" id="MBX51470.1"/>
    </source>
</evidence>
<dbReference type="EMBL" id="GGEC01070986">
    <property type="protein sequence ID" value="MBX51470.1"/>
    <property type="molecule type" value="Transcribed_RNA"/>
</dbReference>
<sequence length="40" mass="4235">MVVQPAESPTLYTAAWITRNDVIATARATAVSTNVMAAEL</sequence>
<reference evidence="1" key="1">
    <citation type="submission" date="2018-02" db="EMBL/GenBank/DDBJ databases">
        <title>Rhizophora mucronata_Transcriptome.</title>
        <authorList>
            <person name="Meera S.P."/>
            <person name="Sreeshan A."/>
            <person name="Augustine A."/>
        </authorList>
    </citation>
    <scope>NUCLEOTIDE SEQUENCE</scope>
    <source>
        <tissue evidence="1">Leaf</tissue>
    </source>
</reference>
<organism evidence="1">
    <name type="scientific">Rhizophora mucronata</name>
    <name type="common">Asiatic mangrove</name>
    <dbReference type="NCBI Taxonomy" id="61149"/>
    <lineage>
        <taxon>Eukaryota</taxon>
        <taxon>Viridiplantae</taxon>
        <taxon>Streptophyta</taxon>
        <taxon>Embryophyta</taxon>
        <taxon>Tracheophyta</taxon>
        <taxon>Spermatophyta</taxon>
        <taxon>Magnoliopsida</taxon>
        <taxon>eudicotyledons</taxon>
        <taxon>Gunneridae</taxon>
        <taxon>Pentapetalae</taxon>
        <taxon>rosids</taxon>
        <taxon>fabids</taxon>
        <taxon>Malpighiales</taxon>
        <taxon>Rhizophoraceae</taxon>
        <taxon>Rhizophora</taxon>
    </lineage>
</organism>